<dbReference type="AlphaFoldDB" id="A0A396SUW2"/>
<accession>A0A396SUW2</accession>
<organism evidence="2 3">
    <name type="scientific">Lactobacillus bombicola</name>
    <dbReference type="NCBI Taxonomy" id="1505723"/>
    <lineage>
        <taxon>Bacteria</taxon>
        <taxon>Bacillati</taxon>
        <taxon>Bacillota</taxon>
        <taxon>Bacilli</taxon>
        <taxon>Lactobacillales</taxon>
        <taxon>Lactobacillaceae</taxon>
        <taxon>Lactobacillus</taxon>
    </lineage>
</organism>
<dbReference type="RefSeq" id="WP_118897564.1">
    <property type="nucleotide sequence ID" value="NZ_QOCV01000002.1"/>
</dbReference>
<name>A0A396SUW2_9LACO</name>
<dbReference type="Gene3D" id="2.160.20.120">
    <property type="match status" value="1"/>
</dbReference>
<gene>
    <name evidence="2" type="ORF">DS835_01270</name>
</gene>
<dbReference type="InterPro" id="IPR025164">
    <property type="entry name" value="Toastrack_DUF4097"/>
</dbReference>
<evidence type="ECO:0000313" key="3">
    <source>
        <dbReference type="Proteomes" id="UP000265862"/>
    </source>
</evidence>
<reference evidence="2 3" key="1">
    <citation type="submission" date="2018-07" db="EMBL/GenBank/DDBJ databases">
        <title>Genome sequences of six Lactobacillus spp. isolated from bumble bee guts.</title>
        <authorList>
            <person name="Motta E.V.S."/>
            <person name="Moran N.A."/>
        </authorList>
    </citation>
    <scope>NUCLEOTIDE SEQUENCE [LARGE SCALE GENOMIC DNA]</scope>
    <source>
        <strain evidence="2 3">OCC3</strain>
    </source>
</reference>
<dbReference type="Proteomes" id="UP000265862">
    <property type="component" value="Unassembled WGS sequence"/>
</dbReference>
<dbReference type="EMBL" id="QOCV01000002">
    <property type="protein sequence ID" value="RHW55234.1"/>
    <property type="molecule type" value="Genomic_DNA"/>
</dbReference>
<dbReference type="Pfam" id="PF13349">
    <property type="entry name" value="DUF4097"/>
    <property type="match status" value="1"/>
</dbReference>
<evidence type="ECO:0000259" key="1">
    <source>
        <dbReference type="Pfam" id="PF13349"/>
    </source>
</evidence>
<protein>
    <recommendedName>
        <fullName evidence="1">DUF4097 domain-containing protein</fullName>
    </recommendedName>
</protein>
<feature type="domain" description="DUF4097" evidence="1">
    <location>
        <begin position="58"/>
        <end position="287"/>
    </location>
</feature>
<proteinExistence type="predicted"/>
<evidence type="ECO:0000313" key="2">
    <source>
        <dbReference type="EMBL" id="RHW55234.1"/>
    </source>
</evidence>
<sequence length="288" mass="32127">MKKFYKICALVLVVFFLAIGLNIYHDIHTTSQTMSHFNKPNQFSNQTKRKTIVFKKFTKIKLDTYLPDIQVIPGKKYQVTIIGNYGANISKIKTSIKDNQLTIFDKPEPHYNNGNYHVEIRVPKSHSLLEISGSCYACTLLLKNLIIPRINIKVDDSDAILKNTTVKKLNLILSDGEFKVSNSTLSSAKLALSDSDCKITDSQCKITATLNDGDALIKNSKITGNSSFNLSDGDFIMNKAPKISYDLTADSEDTIKFDNTYHTSHLVKRLNGTPLLKVVSADGNISIN</sequence>
<comment type="caution">
    <text evidence="2">The sequence shown here is derived from an EMBL/GenBank/DDBJ whole genome shotgun (WGS) entry which is preliminary data.</text>
</comment>